<organism evidence="1 2">
    <name type="scientific">Weissella muntiaci</name>
    <dbReference type="NCBI Taxonomy" id="2508881"/>
    <lineage>
        <taxon>Bacteria</taxon>
        <taxon>Bacillati</taxon>
        <taxon>Bacillota</taxon>
        <taxon>Bacilli</taxon>
        <taxon>Lactobacillales</taxon>
        <taxon>Lactobacillaceae</taxon>
        <taxon>Weissella</taxon>
    </lineage>
</organism>
<dbReference type="EMBL" id="SDGZ01000004">
    <property type="protein sequence ID" value="TYC50896.1"/>
    <property type="molecule type" value="Genomic_DNA"/>
</dbReference>
<reference evidence="1 2" key="1">
    <citation type="submission" date="2019-01" db="EMBL/GenBank/DDBJ databases">
        <title>Weissella sp. nov., a novel lactic acid bacterium isolated from animal feces.</title>
        <authorList>
            <person name="Wang L.-T."/>
        </authorList>
    </citation>
    <scope>NUCLEOTIDE SEQUENCE [LARGE SCALE GENOMIC DNA]</scope>
    <source>
        <strain evidence="1 2">8H-2</strain>
    </source>
</reference>
<proteinExistence type="predicted"/>
<name>A0A6C2CB64_9LACO</name>
<comment type="caution">
    <text evidence="1">The sequence shown here is derived from an EMBL/GenBank/DDBJ whole genome shotgun (WGS) entry which is preliminary data.</text>
</comment>
<dbReference type="RefSeq" id="WP_148621806.1">
    <property type="nucleotide sequence ID" value="NZ_SDGZ01000004.1"/>
</dbReference>
<dbReference type="OrthoDB" id="2151734at2"/>
<gene>
    <name evidence="1" type="ORF">ESZ50_01380</name>
</gene>
<accession>A0A6C2CB64</accession>
<protein>
    <submittedName>
        <fullName evidence="1">Phage tail protein</fullName>
    </submittedName>
</protein>
<sequence>MKMHGITINGKHSFDDFRLLLNDFTIGTPSKTKVTAKIPYSSQQFDFSTIMGFQPYGRRTLTFNFNFYDEFSLEQLQSQRIKVLNWLMSSNNDEPILFDLIKDYYFLGEVVTGPDAQTNWEQTGTLKVVIDAHPFKVAKKLEGDDVWDTFNFEEDIAQNVQFDIINNGLVALYNVGFNPVAPVINVSSPMKIVQNGVTYDLSTGDNELDGFMINVGTNEIQVSGTGRIEFKFRREVI</sequence>
<dbReference type="Proteomes" id="UP000371977">
    <property type="component" value="Unassembled WGS sequence"/>
</dbReference>
<evidence type="ECO:0000313" key="1">
    <source>
        <dbReference type="EMBL" id="TYC50896.1"/>
    </source>
</evidence>
<dbReference type="Gene3D" id="2.40.30.200">
    <property type="match status" value="1"/>
</dbReference>
<keyword evidence="2" id="KW-1185">Reference proteome</keyword>
<dbReference type="AlphaFoldDB" id="A0A6C2CB64"/>
<evidence type="ECO:0000313" key="2">
    <source>
        <dbReference type="Proteomes" id="UP000371977"/>
    </source>
</evidence>